<gene>
    <name evidence="2" type="ORF">F2P56_023144</name>
</gene>
<dbReference type="Gramene" id="Jr10_22180_p2">
    <property type="protein sequence ID" value="cds.Jr10_22180_p2"/>
    <property type="gene ID" value="Jr10_22180"/>
</dbReference>
<evidence type="ECO:0000256" key="1">
    <source>
        <dbReference type="SAM" id="Phobius"/>
    </source>
</evidence>
<keyword evidence="1" id="KW-0812">Transmembrane</keyword>
<keyword evidence="1" id="KW-0472">Membrane</keyword>
<dbReference type="Proteomes" id="UP000619265">
    <property type="component" value="Unassembled WGS sequence"/>
</dbReference>
<proteinExistence type="predicted"/>
<comment type="caution">
    <text evidence="2">The sequence shown here is derived from an EMBL/GenBank/DDBJ whole genome shotgun (WGS) entry which is preliminary data.</text>
</comment>
<reference evidence="2" key="1">
    <citation type="submission" date="2015-10" db="EMBL/GenBank/DDBJ databases">
        <authorList>
            <person name="Martinez-Garcia P.J."/>
            <person name="Crepeau M.W."/>
            <person name="Puiu D."/>
            <person name="Gonzalez-Ibeas D."/>
            <person name="Whalen J."/>
            <person name="Stevens K."/>
            <person name="Paul R."/>
            <person name="Butterfield T."/>
            <person name="Britton M."/>
            <person name="Reagan R."/>
            <person name="Chakraborty S."/>
            <person name="Walawage S.L."/>
            <person name="Vasquez-Gross H.A."/>
            <person name="Cardeno C."/>
            <person name="Famula R."/>
            <person name="Pratt K."/>
            <person name="Kuruganti S."/>
            <person name="Aradhya M.K."/>
            <person name="Leslie C.A."/>
            <person name="Dandekar A.M."/>
            <person name="Salzberg S.L."/>
            <person name="Wegrzyn J.L."/>
            <person name="Langley C.H."/>
            <person name="Neale D.B."/>
        </authorList>
    </citation>
    <scope>NUCLEOTIDE SEQUENCE</scope>
    <source>
        <tissue evidence="2">Leaves</tissue>
    </source>
</reference>
<organism evidence="2 3">
    <name type="scientific">Juglans regia</name>
    <name type="common">English walnut</name>
    <dbReference type="NCBI Taxonomy" id="51240"/>
    <lineage>
        <taxon>Eukaryota</taxon>
        <taxon>Viridiplantae</taxon>
        <taxon>Streptophyta</taxon>
        <taxon>Embryophyta</taxon>
        <taxon>Tracheophyta</taxon>
        <taxon>Spermatophyta</taxon>
        <taxon>Magnoliopsida</taxon>
        <taxon>eudicotyledons</taxon>
        <taxon>Gunneridae</taxon>
        <taxon>Pentapetalae</taxon>
        <taxon>rosids</taxon>
        <taxon>fabids</taxon>
        <taxon>Fagales</taxon>
        <taxon>Juglandaceae</taxon>
        <taxon>Juglans</taxon>
    </lineage>
</organism>
<reference evidence="2" key="2">
    <citation type="submission" date="2020-03" db="EMBL/GenBank/DDBJ databases">
        <title>Walnut 2.0.</title>
        <authorList>
            <person name="Marrano A."/>
            <person name="Britton M."/>
            <person name="Zimin A.V."/>
            <person name="Zaini P.A."/>
            <person name="Workman R."/>
            <person name="Puiu D."/>
            <person name="Bianco L."/>
            <person name="Allen B.J."/>
            <person name="Troggio M."/>
            <person name="Leslie C.A."/>
            <person name="Timp W."/>
            <person name="Dendekar A."/>
            <person name="Salzberg S.L."/>
            <person name="Neale D.B."/>
        </authorList>
    </citation>
    <scope>NUCLEOTIDE SEQUENCE</scope>
    <source>
        <tissue evidence="2">Leaves</tissue>
    </source>
</reference>
<feature type="non-terminal residue" evidence="2">
    <location>
        <position position="185"/>
    </location>
</feature>
<dbReference type="EMBL" id="LIHL02000010">
    <property type="protein sequence ID" value="KAF5459165.1"/>
    <property type="molecule type" value="Genomic_DNA"/>
</dbReference>
<feature type="transmembrane region" description="Helical" evidence="1">
    <location>
        <begin position="66"/>
        <end position="84"/>
    </location>
</feature>
<evidence type="ECO:0000313" key="3">
    <source>
        <dbReference type="Proteomes" id="UP000619265"/>
    </source>
</evidence>
<dbReference type="AlphaFoldDB" id="A0A833UU63"/>
<evidence type="ECO:0008006" key="4">
    <source>
        <dbReference type="Google" id="ProtNLM"/>
    </source>
</evidence>
<accession>A0A833UU63</accession>
<evidence type="ECO:0000313" key="2">
    <source>
        <dbReference type="EMBL" id="KAF5459165.1"/>
    </source>
</evidence>
<name>A0A833UU63_JUGRE</name>
<protein>
    <recommendedName>
        <fullName evidence="4">Transmembrane protein</fullName>
    </recommendedName>
</protein>
<feature type="transmembrane region" description="Helical" evidence="1">
    <location>
        <begin position="163"/>
        <end position="183"/>
    </location>
</feature>
<sequence length="185" mass="20682">MADHLLVHFLQAFLTMESLFHIFSLPLKGGCCFYGRGSPRIQLPSPALRVYPLAPGFVLLDVEGPVFLLVHSSLIVLSFSIFPVSQSLLSDSVNVSLSSLLRFLHMFGILVFSLSLACGCFGLVLSMGRLRTNGLKWWWQSSYLVCRDNLVFFFSLHTSVLSFQVHPACILYFATSMCFFLSLSL</sequence>
<keyword evidence="1" id="KW-1133">Transmembrane helix</keyword>
<feature type="transmembrane region" description="Helical" evidence="1">
    <location>
        <begin position="104"/>
        <end position="125"/>
    </location>
</feature>